<keyword evidence="1" id="KW-0863">Zinc-finger</keyword>
<feature type="compositionally biased region" description="Basic and acidic residues" evidence="2">
    <location>
        <begin position="629"/>
        <end position="655"/>
    </location>
</feature>
<evidence type="ECO:0000259" key="3">
    <source>
        <dbReference type="PROSITE" id="PS50157"/>
    </source>
</evidence>
<keyword evidence="5" id="KW-1185">Reference proteome</keyword>
<dbReference type="GO" id="GO:0008270">
    <property type="term" value="F:zinc ion binding"/>
    <property type="evidence" value="ECO:0007669"/>
    <property type="project" value="UniProtKB-KW"/>
</dbReference>
<dbReference type="KEGG" id="tml:GSTUM_00010565001"/>
<feature type="region of interest" description="Disordered" evidence="2">
    <location>
        <begin position="625"/>
        <end position="655"/>
    </location>
</feature>
<feature type="region of interest" description="Disordered" evidence="2">
    <location>
        <begin position="382"/>
        <end position="502"/>
    </location>
</feature>
<name>D5GM80_TUBMM</name>
<organism evidence="4 5">
    <name type="scientific">Tuber melanosporum (strain Mel28)</name>
    <name type="common">Perigord black truffle</name>
    <dbReference type="NCBI Taxonomy" id="656061"/>
    <lineage>
        <taxon>Eukaryota</taxon>
        <taxon>Fungi</taxon>
        <taxon>Dikarya</taxon>
        <taxon>Ascomycota</taxon>
        <taxon>Pezizomycotina</taxon>
        <taxon>Pezizomycetes</taxon>
        <taxon>Pezizales</taxon>
        <taxon>Tuberaceae</taxon>
        <taxon>Tuber</taxon>
    </lineage>
</organism>
<feature type="compositionally biased region" description="Polar residues" evidence="2">
    <location>
        <begin position="414"/>
        <end position="425"/>
    </location>
</feature>
<evidence type="ECO:0000256" key="2">
    <source>
        <dbReference type="SAM" id="MobiDB-lite"/>
    </source>
</evidence>
<proteinExistence type="predicted"/>
<dbReference type="InterPro" id="IPR057218">
    <property type="entry name" value="DUF7896"/>
</dbReference>
<evidence type="ECO:0000256" key="1">
    <source>
        <dbReference type="PROSITE-ProRule" id="PRU00042"/>
    </source>
</evidence>
<accession>D5GM80</accession>
<dbReference type="Pfam" id="PF25438">
    <property type="entry name" value="DUF7896"/>
    <property type="match status" value="1"/>
</dbReference>
<keyword evidence="1" id="KW-0479">Metal-binding</keyword>
<feature type="compositionally biased region" description="Polar residues" evidence="2">
    <location>
        <begin position="284"/>
        <end position="295"/>
    </location>
</feature>
<gene>
    <name evidence="4" type="ORF">GSTUM_00010565001</name>
</gene>
<feature type="compositionally biased region" description="Polar residues" evidence="2">
    <location>
        <begin position="221"/>
        <end position="231"/>
    </location>
</feature>
<feature type="domain" description="C2H2-type" evidence="3">
    <location>
        <begin position="516"/>
        <end position="544"/>
    </location>
</feature>
<reference evidence="4 5" key="1">
    <citation type="journal article" date="2010" name="Nature">
        <title>Perigord black truffle genome uncovers evolutionary origins and mechanisms of symbiosis.</title>
        <authorList>
            <person name="Martin F."/>
            <person name="Kohler A."/>
            <person name="Murat C."/>
            <person name="Balestrini R."/>
            <person name="Coutinho P.M."/>
            <person name="Jaillon O."/>
            <person name="Montanini B."/>
            <person name="Morin E."/>
            <person name="Noel B."/>
            <person name="Percudani R."/>
            <person name="Porcel B."/>
            <person name="Rubini A."/>
            <person name="Amicucci A."/>
            <person name="Amselem J."/>
            <person name="Anthouard V."/>
            <person name="Arcioni S."/>
            <person name="Artiguenave F."/>
            <person name="Aury J.M."/>
            <person name="Ballario P."/>
            <person name="Bolchi A."/>
            <person name="Brenna A."/>
            <person name="Brun A."/>
            <person name="Buee M."/>
            <person name="Cantarel B."/>
            <person name="Chevalier G."/>
            <person name="Couloux A."/>
            <person name="Da Silva C."/>
            <person name="Denoeud F."/>
            <person name="Duplessis S."/>
            <person name="Ghignone S."/>
            <person name="Hilselberger B."/>
            <person name="Iotti M."/>
            <person name="Marcais B."/>
            <person name="Mello A."/>
            <person name="Miranda M."/>
            <person name="Pacioni G."/>
            <person name="Quesneville H."/>
            <person name="Riccioni C."/>
            <person name="Ruotolo R."/>
            <person name="Splivallo R."/>
            <person name="Stocchi V."/>
            <person name="Tisserant E."/>
            <person name="Viscomi A.R."/>
            <person name="Zambonelli A."/>
            <person name="Zampieri E."/>
            <person name="Henrissat B."/>
            <person name="Lebrun M.H."/>
            <person name="Paolocci F."/>
            <person name="Bonfante P."/>
            <person name="Ottonello S."/>
            <person name="Wincker P."/>
        </authorList>
    </citation>
    <scope>NUCLEOTIDE SEQUENCE [LARGE SCALE GENOMIC DNA]</scope>
    <source>
        <strain evidence="4 5">Mel28</strain>
    </source>
</reference>
<protein>
    <submittedName>
        <fullName evidence="4">(Perigord truffle) hypothetical protein</fullName>
    </submittedName>
</protein>
<evidence type="ECO:0000313" key="5">
    <source>
        <dbReference type="Proteomes" id="UP000006911"/>
    </source>
</evidence>
<dbReference type="EMBL" id="FN430352">
    <property type="protein sequence ID" value="CAZ85623.1"/>
    <property type="molecule type" value="Genomic_DNA"/>
</dbReference>
<feature type="compositionally biased region" description="Polar residues" evidence="2">
    <location>
        <begin position="78"/>
        <end position="101"/>
    </location>
</feature>
<dbReference type="HOGENOM" id="CLU_344899_0_0_1"/>
<keyword evidence="1" id="KW-0862">Zinc</keyword>
<feature type="compositionally biased region" description="Basic and acidic residues" evidence="2">
    <location>
        <begin position="461"/>
        <end position="471"/>
    </location>
</feature>
<sequence length="820" mass="87788">MAAPPLGIPRREGAPLDLKSYVLGFTKFREENPNLSPGECADVFCGAATGEHGAVPVQDESAGSDLRAVTQKAGSCPGGSQSLTSPIESQRMSHSNSTSSYFGTAPTTQQTFAFMSGRSPHQYQVSNSVTCRPGYHETAPPPKASQHMSFDDIKSMVLQMGGGGDLALTDYLSQNDSSEPFPLARRSVSGAAQTFCDDSIDKDYSFSIDGSPGICAPPMQPQLSNPTSRCSTGGDESYLESPGLLSHPMTRHSRSHSNASHMSRSSHFSSQGESGSPTDRFPYMQNSGTPMSRQASNASLTHGAMMLRLSSSTGNSTSGNGGGDYDAFFGRGDMDTMLNGVGLFASDAELSSSLGKATGQHMLKRASSTSVEDLDHSLAIAVEHEMRRDPSTASESVKSRKPKRVKEGAEPTAAVQNEGVSTTIATGPGVPEKEKQGRQAQRKGGSGSSANRQGSTTTDKATQRESNDKMETTGSLPTGGRVLAASKPGKSGPKYTAVSTTKPCYVRPPHPRVHCKFCNECPDGFRGDHELRRHVEREHAPTRKMFVIKDISEDGQFLAKCKACQSGKRYGVDYNAAAHLRRQHFTKKDEKKKKLPFDSSAPEMADLRKWIEEVQVVVDDDVEYSPELPRGKDVSKADNPRERVDKESTSAREGLKEEDISRVSCSRKTAAGNCTAPVVVQDGVLDVSDIPPEQTTFGSIPWERPDNWYEPCGVFDLSHNYGVQFTVSGGSIPLADALNRQDNAAGEQSGMTLPQHQILAHLLQAGRAVQPPTGGETASTIFANLPGPAATKGTSGVFCDDDLAMAIPGPEPIFEVEDFS</sequence>
<dbReference type="RefSeq" id="XP_002841432.1">
    <property type="nucleotide sequence ID" value="XM_002841386.1"/>
</dbReference>
<feature type="region of interest" description="Disordered" evidence="2">
    <location>
        <begin position="216"/>
        <end position="295"/>
    </location>
</feature>
<dbReference type="eggNOG" id="ENOG502SNJU">
    <property type="taxonomic scope" value="Eukaryota"/>
</dbReference>
<dbReference type="STRING" id="656061.D5GM80"/>
<dbReference type="GeneID" id="9187407"/>
<dbReference type="InParanoid" id="D5GM80"/>
<feature type="compositionally biased region" description="Polar residues" evidence="2">
    <location>
        <begin position="448"/>
        <end position="460"/>
    </location>
</feature>
<evidence type="ECO:0000313" key="4">
    <source>
        <dbReference type="EMBL" id="CAZ85623.1"/>
    </source>
</evidence>
<dbReference type="Proteomes" id="UP000006911">
    <property type="component" value="Unassembled WGS sequence"/>
</dbReference>
<dbReference type="InterPro" id="IPR013087">
    <property type="entry name" value="Znf_C2H2_type"/>
</dbReference>
<dbReference type="PROSITE" id="PS50157">
    <property type="entry name" value="ZINC_FINGER_C2H2_2"/>
    <property type="match status" value="1"/>
</dbReference>
<dbReference type="PANTHER" id="PTHR42031">
    <property type="entry name" value="KEY LIME PATHOGENICITY PROTEIN"/>
    <property type="match status" value="1"/>
</dbReference>
<feature type="region of interest" description="Disordered" evidence="2">
    <location>
        <begin position="70"/>
        <end position="101"/>
    </location>
</feature>
<dbReference type="PANTHER" id="PTHR42031:SF1">
    <property type="entry name" value="KEY LIME PATHOGENICITY PROTEIN"/>
    <property type="match status" value="1"/>
</dbReference>
<dbReference type="AlphaFoldDB" id="D5GM80"/>
<dbReference type="PROSITE" id="PS00028">
    <property type="entry name" value="ZINC_FINGER_C2H2_1"/>
    <property type="match status" value="1"/>
</dbReference>
<feature type="compositionally biased region" description="Low complexity" evidence="2">
    <location>
        <begin position="256"/>
        <end position="276"/>
    </location>
</feature>